<evidence type="ECO:0000256" key="1">
    <source>
        <dbReference type="ARBA" id="ARBA00022801"/>
    </source>
</evidence>
<dbReference type="PANTHER" id="PTHR43283">
    <property type="entry name" value="BETA-LACTAMASE-RELATED"/>
    <property type="match status" value="1"/>
</dbReference>
<gene>
    <name evidence="3" type="ORF">FHS90_003534</name>
</gene>
<dbReference type="Pfam" id="PF00144">
    <property type="entry name" value="Beta-lactamase"/>
    <property type="match status" value="1"/>
</dbReference>
<name>A0A839GGM6_9BACT</name>
<protein>
    <submittedName>
        <fullName evidence="3">CubicO group peptidase (Beta-lactamase class C family)</fullName>
    </submittedName>
</protein>
<dbReference type="Proteomes" id="UP000563094">
    <property type="component" value="Unassembled WGS sequence"/>
</dbReference>
<dbReference type="SUPFAM" id="SSF56601">
    <property type="entry name" value="beta-lactamase/transpeptidase-like"/>
    <property type="match status" value="1"/>
</dbReference>
<dbReference type="GO" id="GO:0016787">
    <property type="term" value="F:hydrolase activity"/>
    <property type="evidence" value="ECO:0007669"/>
    <property type="project" value="UniProtKB-KW"/>
</dbReference>
<dbReference type="InterPro" id="IPR001466">
    <property type="entry name" value="Beta-lactam-related"/>
</dbReference>
<feature type="domain" description="Beta-lactamase-related" evidence="2">
    <location>
        <begin position="236"/>
        <end position="586"/>
    </location>
</feature>
<reference evidence="3 4" key="1">
    <citation type="submission" date="2020-08" db="EMBL/GenBank/DDBJ databases">
        <title>Genomic Encyclopedia of Type Strains, Phase IV (KMG-IV): sequencing the most valuable type-strain genomes for metagenomic binning, comparative biology and taxonomic classification.</title>
        <authorList>
            <person name="Goeker M."/>
        </authorList>
    </citation>
    <scope>NUCLEOTIDE SEQUENCE [LARGE SCALE GENOMIC DNA]</scope>
    <source>
        <strain evidence="3 4">DSM 29854</strain>
    </source>
</reference>
<sequence length="621" mass="67986">MNRTFSQPFYLFLFLCLVLAIGFAGTTSVETPPRKNQTWLQQHREAAKTTVLLNNQQGLVPVKDLEQQIASVTIGAAHAAVFDSLLNKYTAVSSFSAPAVLTDSSLNSLNDDLKFYKTVLVQLPAAQLQQQKVVGFLQDLQKDKQLVVAVYGKPALLANAETLTAPLIWSEKETAATADFAAQLIFGGVAATAELDKTYSAKYAKGAGHKTQAIRLKYTVPEEVGISTNDLQRPIDSIAAEMIREQAAPGAVVLVAKDGKVIFNKAYGSHTYDKSRPTRITDIFDLASVTKVSATTMAVMELYEQQKVSLDAPFSTFIPSAEGTSKANISLRDILLHQAGLPAGVGLPLRAEDQRRTPAPGYSIKAGDSTFMRDTYFKEVVWPRMLSAKMGTAGQYIYSDLTMYFLKEVVERQTLTPLNELVQSNLYHPLGMQTAGFLPLSRFEKSRIVPTEVDHGFRKELLQGYVHDGGAARLGGVSGHAGLFSTANDLAILYQMMLNRGTYGGVQYFQPETVQLFTSKQSAVSRRGLGFDRWDPDTTKGYPSKLASPQTYGHTGYTGTCVWVDPRHNLVYVFLSNRVHPKVSNKLLSLNIRPRIQDAIYKAIEKGAIAGKNAGAKPAQP</sequence>
<evidence type="ECO:0000313" key="3">
    <source>
        <dbReference type="EMBL" id="MBA9078804.1"/>
    </source>
</evidence>
<comment type="caution">
    <text evidence="3">The sequence shown here is derived from an EMBL/GenBank/DDBJ whole genome shotgun (WGS) entry which is preliminary data.</text>
</comment>
<evidence type="ECO:0000259" key="2">
    <source>
        <dbReference type="Pfam" id="PF00144"/>
    </source>
</evidence>
<keyword evidence="1" id="KW-0378">Hydrolase</keyword>
<dbReference type="InterPro" id="IPR050789">
    <property type="entry name" value="Diverse_Enzym_Activities"/>
</dbReference>
<dbReference type="EMBL" id="JACJIQ010000015">
    <property type="protein sequence ID" value="MBA9078804.1"/>
    <property type="molecule type" value="Genomic_DNA"/>
</dbReference>
<proteinExistence type="predicted"/>
<dbReference type="RefSeq" id="WP_182513910.1">
    <property type="nucleotide sequence ID" value="NZ_JACJIQ010000015.1"/>
</dbReference>
<organism evidence="3 4">
    <name type="scientific">Rufibacter quisquiliarum</name>
    <dbReference type="NCBI Taxonomy" id="1549639"/>
    <lineage>
        <taxon>Bacteria</taxon>
        <taxon>Pseudomonadati</taxon>
        <taxon>Bacteroidota</taxon>
        <taxon>Cytophagia</taxon>
        <taxon>Cytophagales</taxon>
        <taxon>Hymenobacteraceae</taxon>
        <taxon>Rufibacter</taxon>
    </lineage>
</organism>
<keyword evidence="4" id="KW-1185">Reference proteome</keyword>
<dbReference type="Gene3D" id="3.40.710.10">
    <property type="entry name" value="DD-peptidase/beta-lactamase superfamily"/>
    <property type="match status" value="1"/>
</dbReference>
<evidence type="ECO:0000313" key="4">
    <source>
        <dbReference type="Proteomes" id="UP000563094"/>
    </source>
</evidence>
<dbReference type="AlphaFoldDB" id="A0A839GGM6"/>
<dbReference type="InterPro" id="IPR012338">
    <property type="entry name" value="Beta-lactam/transpept-like"/>
</dbReference>
<dbReference type="PANTHER" id="PTHR43283:SF11">
    <property type="entry name" value="BETA-LACTAMASE-RELATED DOMAIN-CONTAINING PROTEIN"/>
    <property type="match status" value="1"/>
</dbReference>
<accession>A0A839GGM6</accession>